<reference evidence="13 14" key="1">
    <citation type="submission" date="2019-02" db="EMBL/GenBank/DDBJ databases">
        <title>Genome sequencing of the rare red list fungi Phlebia centrifuga.</title>
        <authorList>
            <person name="Buettner E."/>
            <person name="Kellner H."/>
        </authorList>
    </citation>
    <scope>NUCLEOTIDE SEQUENCE [LARGE SCALE GENOMIC DNA]</scope>
    <source>
        <strain evidence="13 14">DSM 108282</strain>
    </source>
</reference>
<sequence>MKAPALVIAGETSSVGPYIRSAVGLSYTRTLELLRRHLGPHFDLEGLWEKHTYFEFVERDAMKTMSTMVSAPYVNHVPTMTGGVGFEDLARFYKYHFTRENVTPPDTELITVSRTVGADRVIDEMIFKCTHTTEIDYFLPGIKATGKPLELALVGVVAFRGDKLTFEYVLFQHIDRPILTSVSTDTYTGIKLLHWFSRGESTTNLLHSSEQSGYEPPEHAHENNDYESNLYDKPDELDYSDKHTGGTEVRNYQDLEYGDDPFDESRARPLAEKATPLSRLFANVGNGKIPVQQRIEEKKRGIGRQKYPFVAWTLAVVMLGVFIYELVLNSRAQGTPISMKPVVNPMLGPSQSALINAGARFPPCMKEVQGLPQPANFPCLNDTANPPDQICSLEDICGFGGFHGEEPDQWFRFITPIFLHAGIIHILLNMLAQLTASAEVEREMGSGGFLLLYFAAGIFGNVLGGNFALVASPSVGASGAIFGTVAVAWIDLFAHWKYQYRPVRKLVFMIIELAIGIAIGYIPYVDNFGVHSLIFYFVCVSLKFKIP</sequence>
<evidence type="ECO:0000259" key="12">
    <source>
        <dbReference type="Pfam" id="PF01694"/>
    </source>
</evidence>
<keyword evidence="7 10" id="KW-0720">Serine protease</keyword>
<evidence type="ECO:0000256" key="11">
    <source>
        <dbReference type="SAM" id="MobiDB-lite"/>
    </source>
</evidence>
<dbReference type="GO" id="GO:0004252">
    <property type="term" value="F:serine-type endopeptidase activity"/>
    <property type="evidence" value="ECO:0007669"/>
    <property type="project" value="InterPro"/>
</dbReference>
<comment type="caution">
    <text evidence="10">Lacks conserved residue(s) required for the propagation of feature annotation.</text>
</comment>
<organism evidence="13 14">
    <name type="scientific">Hermanssonia centrifuga</name>
    <dbReference type="NCBI Taxonomy" id="98765"/>
    <lineage>
        <taxon>Eukaryota</taxon>
        <taxon>Fungi</taxon>
        <taxon>Dikarya</taxon>
        <taxon>Basidiomycota</taxon>
        <taxon>Agaricomycotina</taxon>
        <taxon>Agaricomycetes</taxon>
        <taxon>Polyporales</taxon>
        <taxon>Meruliaceae</taxon>
        <taxon>Hermanssonia</taxon>
    </lineage>
</organism>
<dbReference type="InterPro" id="IPR022764">
    <property type="entry name" value="Peptidase_S54_rhomboid_dom"/>
</dbReference>
<keyword evidence="14" id="KW-1185">Reference proteome</keyword>
<dbReference type="PANTHER" id="PTHR22936:SF69">
    <property type="entry name" value="RHOMBOID-LIKE PROTEIN"/>
    <property type="match status" value="1"/>
</dbReference>
<keyword evidence="4 10" id="KW-0645">Protease</keyword>
<dbReference type="PANTHER" id="PTHR22936">
    <property type="entry name" value="RHOMBOID-RELATED"/>
    <property type="match status" value="1"/>
</dbReference>
<dbReference type="Proteomes" id="UP000309038">
    <property type="component" value="Unassembled WGS sequence"/>
</dbReference>
<feature type="transmembrane region" description="Helical" evidence="10">
    <location>
        <begin position="449"/>
        <end position="469"/>
    </location>
</feature>
<proteinExistence type="inferred from homology"/>
<evidence type="ECO:0000256" key="4">
    <source>
        <dbReference type="ARBA" id="ARBA00022670"/>
    </source>
</evidence>
<dbReference type="EC" id="3.4.21.105" evidence="10"/>
<evidence type="ECO:0000256" key="6">
    <source>
        <dbReference type="ARBA" id="ARBA00022801"/>
    </source>
</evidence>
<comment type="catalytic activity">
    <reaction evidence="1 10">
        <text>Cleaves type-1 transmembrane domains using a catalytic dyad composed of serine and histidine that are contributed by different transmembrane domains.</text>
        <dbReference type="EC" id="3.4.21.105"/>
    </reaction>
</comment>
<comment type="subcellular location">
    <subcellularLocation>
        <location evidence="2 10">Membrane</location>
        <topology evidence="2 10">Multi-pass membrane protein</topology>
    </subcellularLocation>
</comment>
<evidence type="ECO:0000256" key="3">
    <source>
        <dbReference type="ARBA" id="ARBA00009045"/>
    </source>
</evidence>
<dbReference type="Gene3D" id="3.10.450.50">
    <property type="match status" value="1"/>
</dbReference>
<dbReference type="InterPro" id="IPR002610">
    <property type="entry name" value="Peptidase_S54_rhomboid-like"/>
</dbReference>
<dbReference type="Pfam" id="PF01694">
    <property type="entry name" value="Rhomboid"/>
    <property type="match status" value="1"/>
</dbReference>
<dbReference type="EMBL" id="SGPJ01000065">
    <property type="protein sequence ID" value="THG99910.1"/>
    <property type="molecule type" value="Genomic_DNA"/>
</dbReference>
<protein>
    <recommendedName>
        <fullName evidence="10">Rhomboid-type serine protease</fullName>
        <ecNumber evidence="10">3.4.21.105</ecNumber>
    </recommendedName>
</protein>
<comment type="similarity">
    <text evidence="3 10">Belongs to the peptidase S54 family.</text>
</comment>
<feature type="region of interest" description="Disordered" evidence="11">
    <location>
        <begin position="206"/>
        <end position="227"/>
    </location>
</feature>
<evidence type="ECO:0000256" key="9">
    <source>
        <dbReference type="ARBA" id="ARBA00023136"/>
    </source>
</evidence>
<feature type="transmembrane region" description="Helical" evidence="10">
    <location>
        <begin position="475"/>
        <end position="494"/>
    </location>
</feature>
<dbReference type="Gene3D" id="1.20.1540.10">
    <property type="entry name" value="Rhomboid-like"/>
    <property type="match status" value="1"/>
</dbReference>
<gene>
    <name evidence="13" type="ORF">EW026_g2551</name>
</gene>
<keyword evidence="8 10" id="KW-1133">Transmembrane helix</keyword>
<feature type="transmembrane region" description="Helical" evidence="10">
    <location>
        <begin position="506"/>
        <end position="522"/>
    </location>
</feature>
<comment type="caution">
    <text evidence="13">The sequence shown here is derived from an EMBL/GenBank/DDBJ whole genome shotgun (WGS) entry which is preliminary data.</text>
</comment>
<feature type="compositionally biased region" description="Basic and acidic residues" evidence="11">
    <location>
        <begin position="216"/>
        <end position="227"/>
    </location>
</feature>
<name>A0A4S4KP07_9APHY</name>
<dbReference type="GO" id="GO:0016020">
    <property type="term" value="C:membrane"/>
    <property type="evidence" value="ECO:0007669"/>
    <property type="project" value="UniProtKB-SubCell"/>
</dbReference>
<keyword evidence="9 10" id="KW-0472">Membrane</keyword>
<dbReference type="GO" id="GO:0006508">
    <property type="term" value="P:proteolysis"/>
    <property type="evidence" value="ECO:0007669"/>
    <property type="project" value="UniProtKB-KW"/>
</dbReference>
<accession>A0A4S4KP07</accession>
<evidence type="ECO:0000313" key="14">
    <source>
        <dbReference type="Proteomes" id="UP000309038"/>
    </source>
</evidence>
<keyword evidence="6 10" id="KW-0378">Hydrolase</keyword>
<evidence type="ECO:0000256" key="1">
    <source>
        <dbReference type="ARBA" id="ARBA00000156"/>
    </source>
</evidence>
<feature type="transmembrane region" description="Helical" evidence="10">
    <location>
        <begin position="307"/>
        <end position="327"/>
    </location>
</feature>
<comment type="function">
    <text evidence="10">Serine protease involved in intramembrane proteolysis.</text>
</comment>
<dbReference type="InterPro" id="IPR035952">
    <property type="entry name" value="Rhomboid-like_sf"/>
</dbReference>
<evidence type="ECO:0000256" key="7">
    <source>
        <dbReference type="ARBA" id="ARBA00022825"/>
    </source>
</evidence>
<feature type="domain" description="Peptidase S54 rhomboid" evidence="12">
    <location>
        <begin position="408"/>
        <end position="529"/>
    </location>
</feature>
<dbReference type="InterPro" id="IPR032710">
    <property type="entry name" value="NTF2-like_dom_sf"/>
</dbReference>
<dbReference type="SUPFAM" id="SSF144091">
    <property type="entry name" value="Rhomboid-like"/>
    <property type="match status" value="1"/>
</dbReference>
<dbReference type="SUPFAM" id="SSF54427">
    <property type="entry name" value="NTF2-like"/>
    <property type="match status" value="1"/>
</dbReference>
<evidence type="ECO:0000256" key="8">
    <source>
        <dbReference type="ARBA" id="ARBA00022989"/>
    </source>
</evidence>
<evidence type="ECO:0000256" key="2">
    <source>
        <dbReference type="ARBA" id="ARBA00004141"/>
    </source>
</evidence>
<evidence type="ECO:0000313" key="13">
    <source>
        <dbReference type="EMBL" id="THG99910.1"/>
    </source>
</evidence>
<keyword evidence="5 10" id="KW-0812">Transmembrane</keyword>
<dbReference type="AlphaFoldDB" id="A0A4S4KP07"/>
<evidence type="ECO:0000256" key="10">
    <source>
        <dbReference type="RuleBase" id="RU362115"/>
    </source>
</evidence>
<evidence type="ECO:0000256" key="5">
    <source>
        <dbReference type="ARBA" id="ARBA00022692"/>
    </source>
</evidence>